<accession>G6EFT4</accession>
<gene>
    <name evidence="1" type="ORF">NSU_3205</name>
</gene>
<proteinExistence type="predicted"/>
<evidence type="ECO:0000313" key="2">
    <source>
        <dbReference type="Proteomes" id="UP000004030"/>
    </source>
</evidence>
<evidence type="ECO:0000313" key="1">
    <source>
        <dbReference type="EMBL" id="EHJ59862.1"/>
    </source>
</evidence>
<name>G6EFT4_9SPHN</name>
<dbReference type="EMBL" id="AGFM01000053">
    <property type="protein sequence ID" value="EHJ59862.1"/>
    <property type="molecule type" value="Genomic_DNA"/>
</dbReference>
<sequence length="353" mass="37356">MQTGALNGADMHERIRLAVIADDEAEALRAIEELDRAGCLLASGLTLNRSGRPLATFGNNDLADDGQFRCGNLAVALNQLEFQLLTFRQRFEAGGLHSADVHECIVAATFKLNEAEALVGVEELDRATALTHNLAWTATRTATAETAASRATEATTLAATEAVTAAKAIVSAAPTIITTAEPIATIAAISPVECHLLDTLNHVRRNLSSRVNVARKAAEPVSGCRIIADSSEAAPWRLEFCEQLDTKYAGGIITAMTEPNSSAKSGRPAGLVLCEQGVKHSYIQSTRAAGSLGVAMQQLRARSLQLALGQVDQTPKAAQSLSFQVTCGKYLLESLHSPVKTAAARRISCRGIS</sequence>
<protein>
    <submittedName>
        <fullName evidence="1">Uncharacterized protein</fullName>
    </submittedName>
</protein>
<comment type="caution">
    <text evidence="1">The sequence shown here is derived from an EMBL/GenBank/DDBJ whole genome shotgun (WGS) entry which is preliminary data.</text>
</comment>
<reference evidence="1 2" key="1">
    <citation type="journal article" date="2012" name="J. Bacteriol.">
        <title>Genome sequence of benzo(a)pyrene-degrading bacterium Novosphingobium pentaromativorans US6-1.</title>
        <authorList>
            <person name="Luo Y.R."/>
            <person name="Kang S.G."/>
            <person name="Kim S.J."/>
            <person name="Kim M.R."/>
            <person name="Li N."/>
            <person name="Lee J.H."/>
            <person name="Kwon K.K."/>
        </authorList>
    </citation>
    <scope>NUCLEOTIDE SEQUENCE [LARGE SCALE GENOMIC DNA]</scope>
    <source>
        <strain evidence="1 2">US6-1</strain>
    </source>
</reference>
<organism evidence="1 2">
    <name type="scientific">Novosphingobium pentaromativorans US6-1</name>
    <dbReference type="NCBI Taxonomy" id="1088721"/>
    <lineage>
        <taxon>Bacteria</taxon>
        <taxon>Pseudomonadati</taxon>
        <taxon>Pseudomonadota</taxon>
        <taxon>Alphaproteobacteria</taxon>
        <taxon>Sphingomonadales</taxon>
        <taxon>Sphingomonadaceae</taxon>
        <taxon>Novosphingobium</taxon>
    </lineage>
</organism>
<dbReference type="AlphaFoldDB" id="G6EFT4"/>
<dbReference type="PATRIC" id="fig|1088721.3.peg.3161"/>
<dbReference type="Proteomes" id="UP000004030">
    <property type="component" value="Unassembled WGS sequence"/>
</dbReference>
<keyword evidence="2" id="KW-1185">Reference proteome</keyword>